<protein>
    <submittedName>
        <fullName evidence="2">Uncharacterized protein</fullName>
    </submittedName>
</protein>
<feature type="transmembrane region" description="Helical" evidence="1">
    <location>
        <begin position="314"/>
        <end position="335"/>
    </location>
</feature>
<feature type="transmembrane region" description="Helical" evidence="1">
    <location>
        <begin position="82"/>
        <end position="103"/>
    </location>
</feature>
<keyword evidence="1" id="KW-0812">Transmembrane</keyword>
<feature type="transmembrane region" description="Helical" evidence="1">
    <location>
        <begin position="366"/>
        <end position="383"/>
    </location>
</feature>
<feature type="transmembrane region" description="Helical" evidence="1">
    <location>
        <begin position="7"/>
        <end position="26"/>
    </location>
</feature>
<evidence type="ECO:0000256" key="1">
    <source>
        <dbReference type="SAM" id="Phobius"/>
    </source>
</evidence>
<dbReference type="PROSITE" id="PS51257">
    <property type="entry name" value="PROKAR_LIPOPROTEIN"/>
    <property type="match status" value="1"/>
</dbReference>
<dbReference type="RefSeq" id="WP_207845597.1">
    <property type="nucleotide sequence ID" value="NZ_JAFVMH010000002.1"/>
</dbReference>
<dbReference type="EMBL" id="JAFVMH010000002">
    <property type="protein sequence ID" value="MBO1324979.1"/>
    <property type="molecule type" value="Genomic_DNA"/>
</dbReference>
<accession>A0A939HPJ9</accession>
<name>A0A939HPJ9_9PROT</name>
<proteinExistence type="predicted"/>
<keyword evidence="3" id="KW-1185">Reference proteome</keyword>
<feature type="transmembrane region" description="Helical" evidence="1">
    <location>
        <begin position="281"/>
        <end position="302"/>
    </location>
</feature>
<keyword evidence="1" id="KW-0472">Membrane</keyword>
<evidence type="ECO:0000313" key="2">
    <source>
        <dbReference type="EMBL" id="MBO1324979.1"/>
    </source>
</evidence>
<dbReference type="AlphaFoldDB" id="A0A939HPJ9"/>
<keyword evidence="1" id="KW-1133">Transmembrane helix</keyword>
<dbReference type="Proteomes" id="UP000664073">
    <property type="component" value="Unassembled WGS sequence"/>
</dbReference>
<sequence length="549" mass="62762">MTSKLKLFILYFLFSAIAGLSCFVFGNHMYIDSDEANYALAVQDMAQGNFFLKKWIFSPDNFWVIDLMGMHVLTTLLGSTPVIPHVMAALWWGGVTFLCLILCNMSCKEPSWKRCLPVIVFIALMPLYDHGPENFITYIPYHVGTVFYGLCIFVAIQALLDGRNNILPLLMVFLCATLISTSDFFGVVTAIIPAFAALIFNMKSDRVRRSVSQITVALLCGFIMSKILHGLVARNGGFHALDIHPRFVAFDALPTRIIYTIQSVLDFFGVDFFGKRLGSSLICMLRAIPFVGMVYGVFLLVRKVTPSTFNRYDYLSQAFFIGFCIDFLAAFLSDFYLEKEDIIRYFLPSFLYFVLFFARTCRITPAMFYVPILVTLVIYPFAWRNMSRQKADPFHVGHQLNASPLIHVLNDNNLHRGYAGYWEGSLVTYQSGGKIVSRAIYDEHASDRQKKCNLYPYQWLSRLDWYAKQNIADEKYLFFITHNSVPNDNKEMLRRRDVFNTFGTPVKSLSVGDNTNIDIYEESTVEACSSLFITYLFDRDDPPRAIGQR</sequence>
<evidence type="ECO:0000313" key="3">
    <source>
        <dbReference type="Proteomes" id="UP000664073"/>
    </source>
</evidence>
<organism evidence="2 3">
    <name type="scientific">Acetobacter garciniae</name>
    <dbReference type="NCBI Taxonomy" id="2817435"/>
    <lineage>
        <taxon>Bacteria</taxon>
        <taxon>Pseudomonadati</taxon>
        <taxon>Pseudomonadota</taxon>
        <taxon>Alphaproteobacteria</taxon>
        <taxon>Acetobacterales</taxon>
        <taxon>Acetobacteraceae</taxon>
        <taxon>Acetobacter</taxon>
    </lineage>
</organism>
<feature type="transmembrane region" description="Helical" evidence="1">
    <location>
        <begin position="135"/>
        <end position="160"/>
    </location>
</feature>
<feature type="transmembrane region" description="Helical" evidence="1">
    <location>
        <begin position="211"/>
        <end position="233"/>
    </location>
</feature>
<gene>
    <name evidence="2" type="ORF">J2D77_07450</name>
</gene>
<feature type="transmembrane region" description="Helical" evidence="1">
    <location>
        <begin position="342"/>
        <end position="360"/>
    </location>
</feature>
<comment type="caution">
    <text evidence="2">The sequence shown here is derived from an EMBL/GenBank/DDBJ whole genome shotgun (WGS) entry which is preliminary data.</text>
</comment>
<feature type="transmembrane region" description="Helical" evidence="1">
    <location>
        <begin position="166"/>
        <end position="199"/>
    </location>
</feature>
<reference evidence="2" key="1">
    <citation type="submission" date="2021-03" db="EMBL/GenBank/DDBJ databases">
        <title>The complete genome sequence of Acetobacter sp. TBRC 12339.</title>
        <authorList>
            <person name="Charoenyingcharoen P."/>
            <person name="Yukphan P."/>
        </authorList>
    </citation>
    <scope>NUCLEOTIDE SEQUENCE</scope>
    <source>
        <strain evidence="2">TBRC 12339</strain>
    </source>
</reference>